<evidence type="ECO:0000259" key="13">
    <source>
        <dbReference type="PROSITE" id="PS51192"/>
    </source>
</evidence>
<reference evidence="15 16" key="2">
    <citation type="submission" date="2007-01" db="EMBL/GenBank/DDBJ databases">
        <title>Sequencing of the draft genome and assembly of Thermosinus carboxydivorans Nor1.</title>
        <authorList>
            <consortium name="US DOE Joint Genome Institute (JGI-PGF)"/>
            <person name="Copeland A."/>
            <person name="Lucas S."/>
            <person name="Lapidus A."/>
            <person name="Barry K."/>
            <person name="Glavina del Rio T."/>
            <person name="Dalin E."/>
            <person name="Tice H."/>
            <person name="Bruce D."/>
            <person name="Pitluck S."/>
            <person name="Richardson P."/>
        </authorList>
    </citation>
    <scope>NUCLEOTIDE SEQUENCE [LARGE SCALE GENOMIC DNA]</scope>
    <source>
        <strain evidence="15 16">Nor1</strain>
    </source>
</reference>
<dbReference type="AlphaFoldDB" id="A1HMX8"/>
<evidence type="ECO:0000259" key="14">
    <source>
        <dbReference type="PROSITE" id="PS51194"/>
    </source>
</evidence>
<evidence type="ECO:0000256" key="3">
    <source>
        <dbReference type="ARBA" id="ARBA00022723"/>
    </source>
</evidence>
<dbReference type="Pfam" id="PF18074">
    <property type="entry name" value="PriA_C"/>
    <property type="match status" value="1"/>
</dbReference>
<dbReference type="InterPro" id="IPR040498">
    <property type="entry name" value="PriA_CRR"/>
</dbReference>
<keyword evidence="9 12" id="KW-0238">DNA-binding</keyword>
<dbReference type="InterPro" id="IPR041236">
    <property type="entry name" value="PriA_C"/>
</dbReference>
<evidence type="ECO:0000256" key="7">
    <source>
        <dbReference type="ARBA" id="ARBA00022833"/>
    </source>
</evidence>
<dbReference type="GO" id="GO:0005524">
    <property type="term" value="F:ATP binding"/>
    <property type="evidence" value="ECO:0007669"/>
    <property type="project" value="UniProtKB-UniRule"/>
</dbReference>
<sequence>MGRIAEVAVNIAVRTIAATFSYLIPPELAFVGRGWRVRVPFGQREAEGFVVAVKEQAEAEGLKPVLSVLDDEPWFDENMLQTAEWMSNYYLCPLAEALRLFVPGKGELKSHIAYRLNESESKPSSSLSCQISDEMNQVLNYLRAKSLTAQHQLVKKFGPNVLTALRKLERLNLVERAAMSISKFRPRYEQRLMLAVNRREAAETLDRLTGKPAQQRLLTVLMEESELTPNRLKQYRISADTVKRLIAAGLVRSERRRVMRNSYAQLCREPAPQENRMALTNEQRQAVTQILAAIASREHKSFLIHGVTGSGKTQVYIEAAAAARQQGRQVIVMVPEIALTGQTVSRFNERFGEDVVVVHSRLSAGERHDAWQRIRAGEAGIVIGARSAVFAPCTQIGLIILDEEHEFTYKQEESPRYHTREVALMRARQAGASVVLGSATPSLESYYQALAGRHVLLTLSERVDGRALPAVTVVDMREELAAGRRGVISQPLRELLTQTRQEGGQAIILLNRRGYATFVLCRECGHVLRCEHCDVSLVYHATDKTIRCHYCQKTRQAPSLCPACGSRYIRYFGTGTQKVEEELAALFPEARVVRMDQDTTTGKMAHERILSAFSRGEYDILLGTQMVAKGIDIPNVTAVGIIAADTSLNLPDFRAAEKTFALITQAAGRAGRGSQPGHVVVQTYNPEHYAIKAGAAHDYHAFYNIEAAYRRQLHYPPFGGLIKLTVHGTEETLVCGHAQNLADELNRALSSIGKTQVVGPFPAPIAKIEDIFRMNILIKSNAMAEVKETLVSMGVASRRDVILDIDPLNLL</sequence>
<dbReference type="Pfam" id="PF18319">
    <property type="entry name" value="Zn_ribbon_PriA"/>
    <property type="match status" value="1"/>
</dbReference>
<evidence type="ECO:0000256" key="5">
    <source>
        <dbReference type="ARBA" id="ARBA00022801"/>
    </source>
</evidence>
<evidence type="ECO:0000256" key="12">
    <source>
        <dbReference type="HAMAP-Rule" id="MF_00983"/>
    </source>
</evidence>
<comment type="caution">
    <text evidence="15">The sequence shown here is derived from an EMBL/GenBank/DDBJ whole genome shotgun (WGS) entry which is preliminary data.</text>
</comment>
<dbReference type="FunFam" id="3.40.50.300:FF:000489">
    <property type="entry name" value="Primosome assembly protein PriA"/>
    <property type="match status" value="1"/>
</dbReference>
<dbReference type="Gene3D" id="3.40.1440.60">
    <property type="entry name" value="PriA, 3(prime) DNA-binding domain"/>
    <property type="match status" value="1"/>
</dbReference>
<dbReference type="SMART" id="SM00490">
    <property type="entry name" value="HELICc"/>
    <property type="match status" value="1"/>
</dbReference>
<keyword evidence="2 12" id="KW-0235">DNA replication</keyword>
<dbReference type="CDD" id="cd17929">
    <property type="entry name" value="DEXHc_priA"/>
    <property type="match status" value="1"/>
</dbReference>
<accession>A1HMX8</accession>
<keyword evidence="3 12" id="KW-0479">Metal-binding</keyword>
<evidence type="ECO:0000256" key="1">
    <source>
        <dbReference type="ARBA" id="ARBA00022515"/>
    </source>
</evidence>
<dbReference type="EC" id="5.6.2.4" evidence="12"/>
<keyword evidence="8 12" id="KW-0067">ATP-binding</keyword>
<feature type="binding site" evidence="12">
    <location>
        <position position="564"/>
    </location>
    <ligand>
        <name>Zn(2+)</name>
        <dbReference type="ChEBI" id="CHEBI:29105"/>
        <label>1</label>
    </ligand>
</feature>
<dbReference type="NCBIfam" id="NF004066">
    <property type="entry name" value="PRK05580.1-3"/>
    <property type="match status" value="1"/>
</dbReference>
<dbReference type="GO" id="GO:0043138">
    <property type="term" value="F:3'-5' DNA helicase activity"/>
    <property type="evidence" value="ECO:0007669"/>
    <property type="project" value="UniProtKB-EC"/>
</dbReference>
<dbReference type="GO" id="GO:0016887">
    <property type="term" value="F:ATP hydrolysis activity"/>
    <property type="evidence" value="ECO:0007669"/>
    <property type="project" value="RHEA"/>
</dbReference>
<evidence type="ECO:0000256" key="4">
    <source>
        <dbReference type="ARBA" id="ARBA00022741"/>
    </source>
</evidence>
<evidence type="ECO:0000256" key="10">
    <source>
        <dbReference type="ARBA" id="ARBA00023235"/>
    </source>
</evidence>
<dbReference type="FunFam" id="3.40.1440.60:FF:000001">
    <property type="entry name" value="Primosomal protein N"/>
    <property type="match status" value="1"/>
</dbReference>
<dbReference type="OrthoDB" id="9759544at2"/>
<dbReference type="HAMAP" id="MF_00983">
    <property type="entry name" value="PriA"/>
    <property type="match status" value="1"/>
</dbReference>
<comment type="similarity">
    <text evidence="12">Belongs to the helicase family. PriA subfamily.</text>
</comment>
<feature type="domain" description="Helicase ATP-binding" evidence="13">
    <location>
        <begin position="293"/>
        <end position="459"/>
    </location>
</feature>
<keyword evidence="16" id="KW-1185">Reference proteome</keyword>
<keyword evidence="10 12" id="KW-0413">Isomerase</keyword>
<dbReference type="InterPro" id="IPR005259">
    <property type="entry name" value="PriA"/>
</dbReference>
<evidence type="ECO:0000313" key="16">
    <source>
        <dbReference type="Proteomes" id="UP000005139"/>
    </source>
</evidence>
<feature type="binding site" evidence="12">
    <location>
        <position position="548"/>
    </location>
    <ligand>
        <name>Zn(2+)</name>
        <dbReference type="ChEBI" id="CHEBI:29105"/>
        <label>2</label>
    </ligand>
</feature>
<comment type="function">
    <text evidence="12">Initiates the restart of stalled replication forks, which reloads the replicative helicase on sites other than the origin of replication. Recognizes and binds to abandoned replication forks and remodels them to uncover a helicase loading site. Promotes assembly of the primosome at these replication forks.</text>
</comment>
<dbReference type="InterPro" id="IPR027417">
    <property type="entry name" value="P-loop_NTPase"/>
</dbReference>
<dbReference type="GO" id="GO:0006270">
    <property type="term" value="P:DNA replication initiation"/>
    <property type="evidence" value="ECO:0007669"/>
    <property type="project" value="TreeGrafter"/>
</dbReference>
<dbReference type="InterPro" id="IPR014001">
    <property type="entry name" value="Helicase_ATP-bd"/>
</dbReference>
<feature type="domain" description="Helicase C-terminal" evidence="14">
    <location>
        <begin position="556"/>
        <end position="725"/>
    </location>
</feature>
<feature type="binding site" evidence="12">
    <location>
        <position position="521"/>
    </location>
    <ligand>
        <name>Zn(2+)</name>
        <dbReference type="ChEBI" id="CHEBI:29105"/>
        <label>1</label>
    </ligand>
</feature>
<evidence type="ECO:0000256" key="9">
    <source>
        <dbReference type="ARBA" id="ARBA00023125"/>
    </source>
</evidence>
<dbReference type="PROSITE" id="PS51192">
    <property type="entry name" value="HELICASE_ATP_BIND_1"/>
    <property type="match status" value="1"/>
</dbReference>
<evidence type="ECO:0000256" key="2">
    <source>
        <dbReference type="ARBA" id="ARBA00022705"/>
    </source>
</evidence>
<dbReference type="PROSITE" id="PS51194">
    <property type="entry name" value="HELICASE_CTER"/>
    <property type="match status" value="1"/>
</dbReference>
<keyword evidence="6 12" id="KW-0347">Helicase</keyword>
<dbReference type="eggNOG" id="COG1198">
    <property type="taxonomic scope" value="Bacteria"/>
</dbReference>
<dbReference type="EMBL" id="AAWL01000002">
    <property type="protein sequence ID" value="EAX48610.1"/>
    <property type="molecule type" value="Genomic_DNA"/>
</dbReference>
<gene>
    <name evidence="12" type="primary">priA</name>
    <name evidence="15" type="ORF">TcarDRAFT_2082</name>
</gene>
<dbReference type="SMART" id="SM00487">
    <property type="entry name" value="DEXDc"/>
    <property type="match status" value="1"/>
</dbReference>
<dbReference type="RefSeq" id="WP_007288381.1">
    <property type="nucleotide sequence ID" value="NZ_AAWL01000002.1"/>
</dbReference>
<keyword evidence="5 12" id="KW-0378">Hydrolase</keyword>
<protein>
    <recommendedName>
        <fullName evidence="12">Replication restart protein PriA</fullName>
    </recommendedName>
    <alternativeName>
        <fullName evidence="12">ATP-dependent DNA helicase PriA</fullName>
        <ecNumber evidence="12">5.6.2.4</ecNumber>
    </alternativeName>
    <alternativeName>
        <fullName evidence="12">DNA 3'-5' helicase PriA</fullName>
    </alternativeName>
</protein>
<dbReference type="Pfam" id="PF00270">
    <property type="entry name" value="DEAD"/>
    <property type="match status" value="1"/>
</dbReference>
<organism evidence="15 16">
    <name type="scientific">Thermosinus carboxydivorans Nor1</name>
    <dbReference type="NCBI Taxonomy" id="401526"/>
    <lineage>
        <taxon>Bacteria</taxon>
        <taxon>Bacillati</taxon>
        <taxon>Bacillota</taxon>
        <taxon>Negativicutes</taxon>
        <taxon>Selenomonadales</taxon>
        <taxon>Sporomusaceae</taxon>
        <taxon>Thermosinus</taxon>
    </lineage>
</organism>
<dbReference type="Pfam" id="PF17764">
    <property type="entry name" value="PriA_3primeBD"/>
    <property type="match status" value="1"/>
</dbReference>
<keyword evidence="1 12" id="KW-0639">Primosome</keyword>
<feature type="binding site" evidence="12">
    <location>
        <position position="533"/>
    </location>
    <ligand>
        <name>Zn(2+)</name>
        <dbReference type="ChEBI" id="CHEBI:29105"/>
        <label>2</label>
    </ligand>
</feature>
<evidence type="ECO:0000256" key="11">
    <source>
        <dbReference type="ARBA" id="ARBA00048988"/>
    </source>
</evidence>
<dbReference type="GO" id="GO:0006302">
    <property type="term" value="P:double-strand break repair"/>
    <property type="evidence" value="ECO:0007669"/>
    <property type="project" value="InterPro"/>
</dbReference>
<dbReference type="InterPro" id="IPR011545">
    <property type="entry name" value="DEAD/DEAH_box_helicase_dom"/>
</dbReference>
<keyword evidence="4 12" id="KW-0547">Nucleotide-binding</keyword>
<dbReference type="InterPro" id="IPR041222">
    <property type="entry name" value="PriA_3primeBD"/>
</dbReference>
<dbReference type="GO" id="GO:0006269">
    <property type="term" value="P:DNA replication, synthesis of primer"/>
    <property type="evidence" value="ECO:0007669"/>
    <property type="project" value="UniProtKB-KW"/>
</dbReference>
<name>A1HMX8_9FIRM</name>
<dbReference type="InterPro" id="IPR042115">
    <property type="entry name" value="PriA_3primeBD_sf"/>
</dbReference>
<feature type="binding site" evidence="12">
    <location>
        <position position="551"/>
    </location>
    <ligand>
        <name>Zn(2+)</name>
        <dbReference type="ChEBI" id="CHEBI:29105"/>
        <label>2</label>
    </ligand>
</feature>
<dbReference type="Pfam" id="PF00271">
    <property type="entry name" value="Helicase_C"/>
    <property type="match status" value="1"/>
</dbReference>
<dbReference type="PANTHER" id="PTHR30580:SF0">
    <property type="entry name" value="PRIMOSOMAL PROTEIN N"/>
    <property type="match status" value="1"/>
</dbReference>
<feature type="binding site" evidence="12">
    <location>
        <position position="524"/>
    </location>
    <ligand>
        <name>Zn(2+)</name>
        <dbReference type="ChEBI" id="CHEBI:29105"/>
        <label>1</label>
    </ligand>
</feature>
<dbReference type="SUPFAM" id="SSF52540">
    <property type="entry name" value="P-loop containing nucleoside triphosphate hydrolases"/>
    <property type="match status" value="1"/>
</dbReference>
<comment type="subunit">
    <text evidence="12">Component of the replication restart primosome.</text>
</comment>
<comment type="catalytic activity">
    <reaction evidence="11 12">
        <text>ATP + H2O = ADP + phosphate + H(+)</text>
        <dbReference type="Rhea" id="RHEA:13065"/>
        <dbReference type="ChEBI" id="CHEBI:15377"/>
        <dbReference type="ChEBI" id="CHEBI:15378"/>
        <dbReference type="ChEBI" id="CHEBI:30616"/>
        <dbReference type="ChEBI" id="CHEBI:43474"/>
        <dbReference type="ChEBI" id="CHEBI:456216"/>
        <dbReference type="EC" id="5.6.2.4"/>
    </reaction>
</comment>
<keyword evidence="7 12" id="KW-0862">Zinc</keyword>
<dbReference type="GO" id="GO:0006310">
    <property type="term" value="P:DNA recombination"/>
    <property type="evidence" value="ECO:0007669"/>
    <property type="project" value="InterPro"/>
</dbReference>
<evidence type="ECO:0000256" key="6">
    <source>
        <dbReference type="ARBA" id="ARBA00022806"/>
    </source>
</evidence>
<dbReference type="Proteomes" id="UP000005139">
    <property type="component" value="Unassembled WGS sequence"/>
</dbReference>
<comment type="cofactor">
    <cofactor evidence="12">
        <name>Zn(2+)</name>
        <dbReference type="ChEBI" id="CHEBI:29105"/>
    </cofactor>
    <text evidence="12">Binds 2 zinc ions per subunit.</text>
</comment>
<dbReference type="NCBIfam" id="TIGR00595">
    <property type="entry name" value="priA"/>
    <property type="match status" value="1"/>
</dbReference>
<dbReference type="InterPro" id="IPR001650">
    <property type="entry name" value="Helicase_C-like"/>
</dbReference>
<reference evidence="15 16" key="1">
    <citation type="submission" date="2007-01" db="EMBL/GenBank/DDBJ databases">
        <title>Annotation of the draft genome assembly of Thermosinus carboxydivorans Nor1.</title>
        <authorList>
            <consortium name="US DOE Joint Genome Institute (JGI-ORNL)"/>
            <person name="Larimer F."/>
            <person name="Land M."/>
            <person name="Hauser L."/>
        </authorList>
    </citation>
    <scope>NUCLEOTIDE SEQUENCE [LARGE SCALE GENOMIC DNA]</scope>
    <source>
        <strain evidence="15 16">Nor1</strain>
    </source>
</reference>
<evidence type="ECO:0000256" key="8">
    <source>
        <dbReference type="ARBA" id="ARBA00022840"/>
    </source>
</evidence>
<dbReference type="PANTHER" id="PTHR30580">
    <property type="entry name" value="PRIMOSOMAL PROTEIN N"/>
    <property type="match status" value="1"/>
</dbReference>
<evidence type="ECO:0000313" key="15">
    <source>
        <dbReference type="EMBL" id="EAX48610.1"/>
    </source>
</evidence>
<feature type="binding site" evidence="12">
    <location>
        <position position="561"/>
    </location>
    <ligand>
        <name>Zn(2+)</name>
        <dbReference type="ChEBI" id="CHEBI:29105"/>
        <label>1</label>
    </ligand>
</feature>
<comment type="catalytic activity">
    <reaction evidence="12">
        <text>Couples ATP hydrolysis with the unwinding of duplex DNA by translocating in the 3'-5' direction.</text>
        <dbReference type="EC" id="5.6.2.4"/>
    </reaction>
</comment>
<proteinExistence type="inferred from homology"/>
<dbReference type="GO" id="GO:1990077">
    <property type="term" value="C:primosome complex"/>
    <property type="evidence" value="ECO:0007669"/>
    <property type="project" value="UniProtKB-UniRule"/>
</dbReference>
<dbReference type="CDD" id="cd18804">
    <property type="entry name" value="SF2_C_priA"/>
    <property type="match status" value="1"/>
</dbReference>
<dbReference type="Gene3D" id="3.40.50.300">
    <property type="entry name" value="P-loop containing nucleotide triphosphate hydrolases"/>
    <property type="match status" value="2"/>
</dbReference>
<feature type="binding site" evidence="12">
    <location>
        <position position="530"/>
    </location>
    <ligand>
        <name>Zn(2+)</name>
        <dbReference type="ChEBI" id="CHEBI:29105"/>
        <label>2</label>
    </ligand>
</feature>
<dbReference type="GO" id="GO:0008270">
    <property type="term" value="F:zinc ion binding"/>
    <property type="evidence" value="ECO:0007669"/>
    <property type="project" value="UniProtKB-UniRule"/>
</dbReference>
<dbReference type="GO" id="GO:0003677">
    <property type="term" value="F:DNA binding"/>
    <property type="evidence" value="ECO:0007669"/>
    <property type="project" value="UniProtKB-UniRule"/>
</dbReference>